<sequence>MRHIKFTVVCLFSVLSIYGQNSKNPPLETANPQAQHKW</sequence>
<dbReference type="Proteomes" id="UP000029643">
    <property type="component" value="Unassembled WGS sequence"/>
</dbReference>
<feature type="region of interest" description="Disordered" evidence="1">
    <location>
        <begin position="19"/>
        <end position="38"/>
    </location>
</feature>
<protein>
    <submittedName>
        <fullName evidence="2">Uncharacterized protein</fullName>
    </submittedName>
</protein>
<dbReference type="EMBL" id="BBNU01000001">
    <property type="protein sequence ID" value="GAL77520.1"/>
    <property type="molecule type" value="Genomic_DNA"/>
</dbReference>
<gene>
    <name evidence="2" type="ORF">JCM19274_5233</name>
</gene>
<comment type="caution">
    <text evidence="2">The sequence shown here is derived from an EMBL/GenBank/DDBJ whole genome shotgun (WGS) entry which is preliminary data.</text>
</comment>
<evidence type="ECO:0000313" key="3">
    <source>
        <dbReference type="Proteomes" id="UP000029643"/>
    </source>
</evidence>
<name>A0A090WKE8_9FLAO</name>
<evidence type="ECO:0000313" key="2">
    <source>
        <dbReference type="EMBL" id="GAL77520.1"/>
    </source>
</evidence>
<dbReference type="AlphaFoldDB" id="A0A090WKE8"/>
<evidence type="ECO:0000256" key="1">
    <source>
        <dbReference type="SAM" id="MobiDB-lite"/>
    </source>
</evidence>
<reference evidence="2 3" key="1">
    <citation type="journal article" date="2014" name="Genome Announc.">
        <title>Draft Genome Sequences of Marine Flavobacterium Algibacter lectus Strains SS8 and NR4.</title>
        <authorList>
            <person name="Takatani N."/>
            <person name="Nakanishi M."/>
            <person name="Meirelles P."/>
            <person name="Mino S."/>
            <person name="Suda W."/>
            <person name="Oshima K."/>
            <person name="Hattori M."/>
            <person name="Ohkuma M."/>
            <person name="Hosokawa M."/>
            <person name="Miyashita K."/>
            <person name="Thompson F.L."/>
            <person name="Niwa A."/>
            <person name="Sawabe T."/>
            <person name="Sawabe T."/>
        </authorList>
    </citation>
    <scope>NUCLEOTIDE SEQUENCE [LARGE SCALE GENOMIC DNA]</scope>
    <source>
        <strain evidence="3">JCM19274</strain>
    </source>
</reference>
<accession>A0A090WKE8</accession>
<proteinExistence type="predicted"/>
<organism evidence="2 3">
    <name type="scientific">Algibacter lectus</name>
    <dbReference type="NCBI Taxonomy" id="221126"/>
    <lineage>
        <taxon>Bacteria</taxon>
        <taxon>Pseudomonadati</taxon>
        <taxon>Bacteroidota</taxon>
        <taxon>Flavobacteriia</taxon>
        <taxon>Flavobacteriales</taxon>
        <taxon>Flavobacteriaceae</taxon>
        <taxon>Algibacter</taxon>
    </lineage>
</organism>